<dbReference type="EMBL" id="FNNI01000004">
    <property type="protein sequence ID" value="SDX11014.1"/>
    <property type="molecule type" value="Genomic_DNA"/>
</dbReference>
<keyword evidence="3" id="KW-1185">Reference proteome</keyword>
<dbReference type="GO" id="GO:0016740">
    <property type="term" value="F:transferase activity"/>
    <property type="evidence" value="ECO:0007669"/>
    <property type="project" value="UniProtKB-KW"/>
</dbReference>
<dbReference type="STRING" id="574349.SAMN05443545_1047"/>
<sequence length="228" mass="25110">MHIYFLEHADYIGPARLADWLIGMGHSHNSCRLHQGEALPRLADCDGLIVLDAPMNIANSPAPEWIKRERKLITRTLKSGKPLLGIGFGARLIATELGAIASPGPYTEIGWYTIQSAPDSAFDLPEQFDAFLWQNEILALPEGTTPLGSSSNCPVQGFSWDRGRVVAMQCHLEATQESAQALLEITPSSLTETHAEQIATVMAGDPKRFDHQASLLDRVLLQWLRTVE</sequence>
<evidence type="ECO:0000259" key="1">
    <source>
        <dbReference type="Pfam" id="PF00117"/>
    </source>
</evidence>
<reference evidence="2 3" key="1">
    <citation type="submission" date="2016-10" db="EMBL/GenBank/DDBJ databases">
        <authorList>
            <person name="de Groot N.N."/>
        </authorList>
    </citation>
    <scope>NUCLEOTIDE SEQUENCE [LARGE SCALE GENOMIC DNA]</scope>
    <source>
        <strain evidence="2 3">DSM 19219</strain>
    </source>
</reference>
<dbReference type="PANTHER" id="PTHR42695">
    <property type="entry name" value="GLUTAMINE AMIDOTRANSFERASE YLR126C-RELATED"/>
    <property type="match status" value="1"/>
</dbReference>
<organism evidence="2 3">
    <name type="scientific">Aidingimonas halophila</name>
    <dbReference type="NCBI Taxonomy" id="574349"/>
    <lineage>
        <taxon>Bacteria</taxon>
        <taxon>Pseudomonadati</taxon>
        <taxon>Pseudomonadota</taxon>
        <taxon>Gammaproteobacteria</taxon>
        <taxon>Oceanospirillales</taxon>
        <taxon>Halomonadaceae</taxon>
        <taxon>Aidingimonas</taxon>
    </lineage>
</organism>
<dbReference type="AlphaFoldDB" id="A0A1H2Z276"/>
<proteinExistence type="predicted"/>
<dbReference type="InterPro" id="IPR044992">
    <property type="entry name" value="ChyE-like"/>
</dbReference>
<keyword evidence="2" id="KW-0808">Transferase</keyword>
<name>A0A1H2Z276_9GAMM</name>
<gene>
    <name evidence="2" type="ORF">SAMN05443545_1047</name>
</gene>
<protein>
    <submittedName>
        <fullName evidence="2">GMP synthase-Glutamine amidotransferase</fullName>
    </submittedName>
</protein>
<dbReference type="CDD" id="cd01741">
    <property type="entry name" value="GATase1_1"/>
    <property type="match status" value="1"/>
</dbReference>
<dbReference type="Proteomes" id="UP000198500">
    <property type="component" value="Unassembled WGS sequence"/>
</dbReference>
<evidence type="ECO:0000313" key="2">
    <source>
        <dbReference type="EMBL" id="SDX11014.1"/>
    </source>
</evidence>
<dbReference type="GO" id="GO:0005829">
    <property type="term" value="C:cytosol"/>
    <property type="evidence" value="ECO:0007669"/>
    <property type="project" value="TreeGrafter"/>
</dbReference>
<feature type="domain" description="Glutamine amidotransferase" evidence="1">
    <location>
        <begin position="42"/>
        <end position="179"/>
    </location>
</feature>
<dbReference type="RefSeq" id="WP_092569044.1">
    <property type="nucleotide sequence ID" value="NZ_BMXH01000001.1"/>
</dbReference>
<evidence type="ECO:0000313" key="3">
    <source>
        <dbReference type="Proteomes" id="UP000198500"/>
    </source>
</evidence>
<keyword evidence="2" id="KW-0315">Glutamine amidotransferase</keyword>
<accession>A0A1H2Z276</accession>
<dbReference type="InterPro" id="IPR017926">
    <property type="entry name" value="GATASE"/>
</dbReference>
<dbReference type="Pfam" id="PF00117">
    <property type="entry name" value="GATase"/>
    <property type="match status" value="1"/>
</dbReference>
<dbReference type="PANTHER" id="PTHR42695:SF5">
    <property type="entry name" value="GLUTAMINE AMIDOTRANSFERASE YLR126C-RELATED"/>
    <property type="match status" value="1"/>
</dbReference>
<dbReference type="SUPFAM" id="SSF52317">
    <property type="entry name" value="Class I glutamine amidotransferase-like"/>
    <property type="match status" value="1"/>
</dbReference>
<dbReference type="InterPro" id="IPR029062">
    <property type="entry name" value="Class_I_gatase-like"/>
</dbReference>
<dbReference type="Gene3D" id="3.40.50.880">
    <property type="match status" value="1"/>
</dbReference>
<dbReference type="OrthoDB" id="9813383at2"/>